<evidence type="ECO:0000313" key="1">
    <source>
        <dbReference type="EMBL" id="PNX68688.1"/>
    </source>
</evidence>
<organism evidence="1 2">
    <name type="scientific">Trifolium pratense</name>
    <name type="common">Red clover</name>
    <dbReference type="NCBI Taxonomy" id="57577"/>
    <lineage>
        <taxon>Eukaryota</taxon>
        <taxon>Viridiplantae</taxon>
        <taxon>Streptophyta</taxon>
        <taxon>Embryophyta</taxon>
        <taxon>Tracheophyta</taxon>
        <taxon>Spermatophyta</taxon>
        <taxon>Magnoliopsida</taxon>
        <taxon>eudicotyledons</taxon>
        <taxon>Gunneridae</taxon>
        <taxon>Pentapetalae</taxon>
        <taxon>rosids</taxon>
        <taxon>fabids</taxon>
        <taxon>Fabales</taxon>
        <taxon>Fabaceae</taxon>
        <taxon>Papilionoideae</taxon>
        <taxon>50 kb inversion clade</taxon>
        <taxon>NPAAA clade</taxon>
        <taxon>Hologalegina</taxon>
        <taxon>IRL clade</taxon>
        <taxon>Trifolieae</taxon>
        <taxon>Trifolium</taxon>
    </lineage>
</organism>
<reference evidence="1 2" key="1">
    <citation type="journal article" date="2014" name="Am. J. Bot.">
        <title>Genome assembly and annotation for red clover (Trifolium pratense; Fabaceae).</title>
        <authorList>
            <person name="Istvanek J."/>
            <person name="Jaros M."/>
            <person name="Krenek A."/>
            <person name="Repkova J."/>
        </authorList>
    </citation>
    <scope>NUCLEOTIDE SEQUENCE [LARGE SCALE GENOMIC DNA]</scope>
    <source>
        <strain evidence="2">cv. Tatra</strain>
        <tissue evidence="1">Young leaves</tissue>
    </source>
</reference>
<dbReference type="EMBL" id="ASHM01232297">
    <property type="protein sequence ID" value="PNX68688.1"/>
    <property type="molecule type" value="Genomic_DNA"/>
</dbReference>
<name>A0A2K3KQX4_TRIPR</name>
<dbReference type="AlphaFoldDB" id="A0A2K3KQX4"/>
<sequence>ADDAVVQRGTVDDHELCPHGFHCPLLAEGDDQVHVSPRLGSRPVEPLEVGSYIGNQVLLRQL</sequence>
<reference evidence="1 2" key="2">
    <citation type="journal article" date="2017" name="Front. Plant Sci.">
        <title>Gene Classification and Mining of Molecular Markers Useful in Red Clover (Trifolium pratense) Breeding.</title>
        <authorList>
            <person name="Istvanek J."/>
            <person name="Dluhosova J."/>
            <person name="Dluhos P."/>
            <person name="Patkova L."/>
            <person name="Nedelnik J."/>
            <person name="Repkova J."/>
        </authorList>
    </citation>
    <scope>NUCLEOTIDE SEQUENCE [LARGE SCALE GENOMIC DNA]</scope>
    <source>
        <strain evidence="2">cv. Tatra</strain>
        <tissue evidence="1">Young leaves</tissue>
    </source>
</reference>
<feature type="non-terminal residue" evidence="1">
    <location>
        <position position="1"/>
    </location>
</feature>
<gene>
    <name evidence="1" type="ORF">L195_g064092</name>
</gene>
<proteinExistence type="predicted"/>
<accession>A0A2K3KQX4</accession>
<evidence type="ECO:0000313" key="2">
    <source>
        <dbReference type="Proteomes" id="UP000236291"/>
    </source>
</evidence>
<dbReference type="Proteomes" id="UP000236291">
    <property type="component" value="Unassembled WGS sequence"/>
</dbReference>
<protein>
    <submittedName>
        <fullName evidence="1">Uncharacterized protein</fullName>
    </submittedName>
</protein>
<comment type="caution">
    <text evidence="1">The sequence shown here is derived from an EMBL/GenBank/DDBJ whole genome shotgun (WGS) entry which is preliminary data.</text>
</comment>